<dbReference type="OrthoDB" id="9801840at2"/>
<dbReference type="SUPFAM" id="SSF52540">
    <property type="entry name" value="P-loop containing nucleoside triphosphate hydrolases"/>
    <property type="match status" value="1"/>
</dbReference>
<dbReference type="Proteomes" id="UP000245370">
    <property type="component" value="Unassembled WGS sequence"/>
</dbReference>
<dbReference type="InterPro" id="IPR003593">
    <property type="entry name" value="AAA+_ATPase"/>
</dbReference>
<proteinExistence type="predicted"/>
<dbReference type="Pfam" id="PF13635">
    <property type="entry name" value="DUF4143"/>
    <property type="match status" value="1"/>
</dbReference>
<dbReference type="Gene3D" id="3.40.50.300">
    <property type="entry name" value="P-loop containing nucleotide triphosphate hydrolases"/>
    <property type="match status" value="1"/>
</dbReference>
<dbReference type="PANTHER" id="PTHR33295">
    <property type="entry name" value="ATPASE"/>
    <property type="match status" value="1"/>
</dbReference>
<reference evidence="2 3" key="1">
    <citation type="submission" date="2018-05" db="EMBL/GenBank/DDBJ databases">
        <title>Brumimicrobium oceani sp. nov., isolated from coastal sediment.</title>
        <authorList>
            <person name="Kou Y."/>
        </authorList>
    </citation>
    <scope>NUCLEOTIDE SEQUENCE [LARGE SCALE GENOMIC DNA]</scope>
    <source>
        <strain evidence="2 3">C305</strain>
    </source>
</reference>
<organism evidence="2 3">
    <name type="scientific">Brumimicrobium oceani</name>
    <dbReference type="NCBI Taxonomy" id="2100725"/>
    <lineage>
        <taxon>Bacteria</taxon>
        <taxon>Pseudomonadati</taxon>
        <taxon>Bacteroidota</taxon>
        <taxon>Flavobacteriia</taxon>
        <taxon>Flavobacteriales</taxon>
        <taxon>Crocinitomicaceae</taxon>
        <taxon>Brumimicrobium</taxon>
    </lineage>
</organism>
<dbReference type="SMART" id="SM00382">
    <property type="entry name" value="AAA"/>
    <property type="match status" value="1"/>
</dbReference>
<accession>A0A2U2XAW7</accession>
<evidence type="ECO:0000313" key="2">
    <source>
        <dbReference type="EMBL" id="PWH84932.1"/>
    </source>
</evidence>
<protein>
    <submittedName>
        <fullName evidence="2">AAA family ATPase</fullName>
    </submittedName>
</protein>
<dbReference type="InterPro" id="IPR027417">
    <property type="entry name" value="P-loop_NTPase"/>
</dbReference>
<dbReference type="InterPro" id="IPR041682">
    <property type="entry name" value="AAA_14"/>
</dbReference>
<evidence type="ECO:0000259" key="1">
    <source>
        <dbReference type="SMART" id="SM00382"/>
    </source>
</evidence>
<keyword evidence="3" id="KW-1185">Reference proteome</keyword>
<feature type="domain" description="AAA+ ATPase" evidence="1">
    <location>
        <begin position="19"/>
        <end position="140"/>
    </location>
</feature>
<reference evidence="2 3" key="2">
    <citation type="submission" date="2018-05" db="EMBL/GenBank/DDBJ databases">
        <authorList>
            <person name="Lanie J.A."/>
            <person name="Ng W.-L."/>
            <person name="Kazmierczak K.M."/>
            <person name="Andrzejewski T.M."/>
            <person name="Davidsen T.M."/>
            <person name="Wayne K.J."/>
            <person name="Tettelin H."/>
            <person name="Glass J.I."/>
            <person name="Rusch D."/>
            <person name="Podicherti R."/>
            <person name="Tsui H.-C.T."/>
            <person name="Winkler M.E."/>
        </authorList>
    </citation>
    <scope>NUCLEOTIDE SEQUENCE [LARGE SCALE GENOMIC DNA]</scope>
    <source>
        <strain evidence="2 3">C305</strain>
    </source>
</reference>
<dbReference type="Pfam" id="PF13173">
    <property type="entry name" value="AAA_14"/>
    <property type="match status" value="1"/>
</dbReference>
<comment type="caution">
    <text evidence="2">The sequence shown here is derived from an EMBL/GenBank/DDBJ whole genome shotgun (WGS) entry which is preliminary data.</text>
</comment>
<dbReference type="RefSeq" id="WP_109360124.1">
    <property type="nucleotide sequence ID" value="NZ_QFRJ01000010.1"/>
</dbReference>
<evidence type="ECO:0000313" key="3">
    <source>
        <dbReference type="Proteomes" id="UP000245370"/>
    </source>
</evidence>
<name>A0A2U2XAW7_9FLAO</name>
<dbReference type="AlphaFoldDB" id="A0A2U2XAW7"/>
<dbReference type="EMBL" id="QFRJ01000010">
    <property type="protein sequence ID" value="PWH84932.1"/>
    <property type="molecule type" value="Genomic_DNA"/>
</dbReference>
<gene>
    <name evidence="2" type="ORF">DIT68_12375</name>
</gene>
<sequence>MIIERKHIHFLLIWKNQKQRKPLILRGARQVGKTTLVKQFSENYQQFISLNLEKQQDADYFEQYSDVNTLLNALLLERKMSGIDSRETLLFIDEIQEVPKAIALLRYFYEEIPNLHVIAAGSLLEHSLSKVKSFPVGRIEYLYIFPLNFPEFLNANGMEALLERLDIIPIDKAAHNVAKNWFHKYALYGGMPEIVKTSLQKDNIPKLPKIYEGIWSSYVDDVPKYAQNDTSQKVIKHIMQTAPRYVDQRITFHGFGGSNYKSREVGESFRALDDAKVIQLIYPCTSVEYPILEDFKKSPRMQFLDTGLLNHALGIHPQLLSIKDLSTSYKGAILPHLITQELISVQEYKYKKPNFWVRQKQGAQSEVDLVYSFNGLIIPIEIKSGKIGKLRSLHQFIDKAPHPYAVRMYAGEFSIENHETIDGKPFVLMNLPYYLGTYLDKYLDYLISP</sequence>
<dbReference type="PANTHER" id="PTHR33295:SF7">
    <property type="entry name" value="ATPASE"/>
    <property type="match status" value="1"/>
</dbReference>
<dbReference type="InterPro" id="IPR025420">
    <property type="entry name" value="DUF4143"/>
</dbReference>